<name>M2PK35_CERS8</name>
<dbReference type="Proteomes" id="UP000016930">
    <property type="component" value="Unassembled WGS sequence"/>
</dbReference>
<evidence type="ECO:0000313" key="2">
    <source>
        <dbReference type="Proteomes" id="UP000016930"/>
    </source>
</evidence>
<dbReference type="HOGENOM" id="CLU_1777206_0_0_1"/>
<dbReference type="AlphaFoldDB" id="M2PK35"/>
<organism evidence="1 2">
    <name type="scientific">Ceriporiopsis subvermispora (strain B)</name>
    <name type="common">White-rot fungus</name>
    <name type="synonym">Gelatoporia subvermispora</name>
    <dbReference type="NCBI Taxonomy" id="914234"/>
    <lineage>
        <taxon>Eukaryota</taxon>
        <taxon>Fungi</taxon>
        <taxon>Dikarya</taxon>
        <taxon>Basidiomycota</taxon>
        <taxon>Agaricomycotina</taxon>
        <taxon>Agaricomycetes</taxon>
        <taxon>Polyporales</taxon>
        <taxon>Gelatoporiaceae</taxon>
        <taxon>Gelatoporia</taxon>
    </lineage>
</organism>
<proteinExistence type="predicted"/>
<keyword evidence="2" id="KW-1185">Reference proteome</keyword>
<dbReference type="EMBL" id="KB445798">
    <property type="protein sequence ID" value="EMD36629.1"/>
    <property type="molecule type" value="Genomic_DNA"/>
</dbReference>
<gene>
    <name evidence="1" type="ORF">CERSUDRAFT_115661</name>
</gene>
<reference evidence="1 2" key="1">
    <citation type="journal article" date="2012" name="Proc. Natl. Acad. Sci. U.S.A.">
        <title>Comparative genomics of Ceriporiopsis subvermispora and Phanerochaete chrysosporium provide insight into selective ligninolysis.</title>
        <authorList>
            <person name="Fernandez-Fueyo E."/>
            <person name="Ruiz-Duenas F.J."/>
            <person name="Ferreira P."/>
            <person name="Floudas D."/>
            <person name="Hibbett D.S."/>
            <person name="Canessa P."/>
            <person name="Larrondo L.F."/>
            <person name="James T.Y."/>
            <person name="Seelenfreund D."/>
            <person name="Lobos S."/>
            <person name="Polanco R."/>
            <person name="Tello M."/>
            <person name="Honda Y."/>
            <person name="Watanabe T."/>
            <person name="Watanabe T."/>
            <person name="Ryu J.S."/>
            <person name="Kubicek C.P."/>
            <person name="Schmoll M."/>
            <person name="Gaskell J."/>
            <person name="Hammel K.E."/>
            <person name="St John F.J."/>
            <person name="Vanden Wymelenberg A."/>
            <person name="Sabat G."/>
            <person name="Splinter BonDurant S."/>
            <person name="Syed K."/>
            <person name="Yadav J.S."/>
            <person name="Doddapaneni H."/>
            <person name="Subramanian V."/>
            <person name="Lavin J.L."/>
            <person name="Oguiza J.A."/>
            <person name="Perez G."/>
            <person name="Pisabarro A.G."/>
            <person name="Ramirez L."/>
            <person name="Santoyo F."/>
            <person name="Master E."/>
            <person name="Coutinho P.M."/>
            <person name="Henrissat B."/>
            <person name="Lombard V."/>
            <person name="Magnuson J.K."/>
            <person name="Kuees U."/>
            <person name="Hori C."/>
            <person name="Igarashi K."/>
            <person name="Samejima M."/>
            <person name="Held B.W."/>
            <person name="Barry K.W."/>
            <person name="LaButti K.M."/>
            <person name="Lapidus A."/>
            <person name="Lindquist E.A."/>
            <person name="Lucas S.M."/>
            <person name="Riley R."/>
            <person name="Salamov A.A."/>
            <person name="Hoffmeister D."/>
            <person name="Schwenk D."/>
            <person name="Hadar Y."/>
            <person name="Yarden O."/>
            <person name="de Vries R.P."/>
            <person name="Wiebenga A."/>
            <person name="Stenlid J."/>
            <person name="Eastwood D."/>
            <person name="Grigoriev I.V."/>
            <person name="Berka R.M."/>
            <person name="Blanchette R.A."/>
            <person name="Kersten P."/>
            <person name="Martinez A.T."/>
            <person name="Vicuna R."/>
            <person name="Cullen D."/>
        </authorList>
    </citation>
    <scope>NUCLEOTIDE SEQUENCE [LARGE SCALE GENOMIC DNA]</scope>
    <source>
        <strain evidence="1 2">B</strain>
    </source>
</reference>
<accession>M2PK35</accession>
<sequence>MCLSVTHVVVRVRLQKDRWTSFRSDTLAERVQEAIGLEPRGNGCLALEEKAGLREYVLRLTKILPLLTFVHLDTRKESVSHWRIQRRDKKRAVVTEVVREIGRTILEKRGVGSLFTAPPSYRWSSNTGILHAYVSKFEEVSVSKSY</sequence>
<protein>
    <submittedName>
        <fullName evidence="1">Uncharacterized protein</fullName>
    </submittedName>
</protein>
<evidence type="ECO:0000313" key="1">
    <source>
        <dbReference type="EMBL" id="EMD36629.1"/>
    </source>
</evidence>